<reference evidence="1" key="1">
    <citation type="submission" date="2019-11" db="EMBL/GenBank/DDBJ databases">
        <authorList>
            <person name="Liu Y."/>
            <person name="Hou J."/>
            <person name="Li T.-Q."/>
            <person name="Guan C.-H."/>
            <person name="Wu X."/>
            <person name="Wu H.-Z."/>
            <person name="Ling F."/>
            <person name="Zhang R."/>
            <person name="Shi X.-G."/>
            <person name="Ren J.-P."/>
            <person name="Chen E.-F."/>
            <person name="Sun J.-M."/>
        </authorList>
    </citation>
    <scope>NUCLEOTIDE SEQUENCE</scope>
    <source>
        <strain evidence="1">Adult_tree_wgs_1</strain>
        <tissue evidence="1">Leaves</tissue>
    </source>
</reference>
<name>A0A834FXV8_RHOSS</name>
<keyword evidence="2" id="KW-1185">Reference proteome</keyword>
<evidence type="ECO:0008006" key="3">
    <source>
        <dbReference type="Google" id="ProtNLM"/>
    </source>
</evidence>
<evidence type="ECO:0000313" key="1">
    <source>
        <dbReference type="EMBL" id="KAF7119675.1"/>
    </source>
</evidence>
<accession>A0A834FXV8</accession>
<sequence>MAYEAPSWADQWDAGGIGAMEGDYKTTINKVNGSKKKADSGSGLGKAKAVATAGAQKVKTGTSTGIKWIKKQFQKKNSSIT</sequence>
<gene>
    <name evidence="1" type="ORF">RHSIM_Rhsim13G0153300</name>
</gene>
<dbReference type="EMBL" id="WJXA01000013">
    <property type="protein sequence ID" value="KAF7119675.1"/>
    <property type="molecule type" value="Genomic_DNA"/>
</dbReference>
<dbReference type="OrthoDB" id="779084at2759"/>
<proteinExistence type="predicted"/>
<comment type="caution">
    <text evidence="1">The sequence shown here is derived from an EMBL/GenBank/DDBJ whole genome shotgun (WGS) entry which is preliminary data.</text>
</comment>
<dbReference type="AlphaFoldDB" id="A0A834FXV8"/>
<organism evidence="1 2">
    <name type="scientific">Rhododendron simsii</name>
    <name type="common">Sims's rhododendron</name>
    <dbReference type="NCBI Taxonomy" id="118357"/>
    <lineage>
        <taxon>Eukaryota</taxon>
        <taxon>Viridiplantae</taxon>
        <taxon>Streptophyta</taxon>
        <taxon>Embryophyta</taxon>
        <taxon>Tracheophyta</taxon>
        <taxon>Spermatophyta</taxon>
        <taxon>Magnoliopsida</taxon>
        <taxon>eudicotyledons</taxon>
        <taxon>Gunneridae</taxon>
        <taxon>Pentapetalae</taxon>
        <taxon>asterids</taxon>
        <taxon>Ericales</taxon>
        <taxon>Ericaceae</taxon>
        <taxon>Ericoideae</taxon>
        <taxon>Rhodoreae</taxon>
        <taxon>Rhododendron</taxon>
    </lineage>
</organism>
<evidence type="ECO:0000313" key="2">
    <source>
        <dbReference type="Proteomes" id="UP000626092"/>
    </source>
</evidence>
<protein>
    <recommendedName>
        <fullName evidence="3">CDP-diacylglycerol-glycerol-3-phosphate 3-phosphatidyltransferase</fullName>
    </recommendedName>
</protein>
<dbReference type="PANTHER" id="PTHR33386:SF26">
    <property type="entry name" value="ANKYRIN REPEAT PROTEIN"/>
    <property type="match status" value="1"/>
</dbReference>
<dbReference type="PANTHER" id="PTHR33386">
    <property type="entry name" value="OS02G0740600 PROTEIN"/>
    <property type="match status" value="1"/>
</dbReference>
<dbReference type="Proteomes" id="UP000626092">
    <property type="component" value="Unassembled WGS sequence"/>
</dbReference>